<evidence type="ECO:0008006" key="5">
    <source>
        <dbReference type="Google" id="ProtNLM"/>
    </source>
</evidence>
<dbReference type="InterPro" id="IPR011009">
    <property type="entry name" value="Kinase-like_dom_sf"/>
</dbReference>
<dbReference type="Gene3D" id="3.30.200.20">
    <property type="entry name" value="Phosphorylase Kinase, domain 1"/>
    <property type="match status" value="1"/>
</dbReference>
<gene>
    <name evidence="3" type="ORF">MNOR_LOCUS28837</name>
</gene>
<protein>
    <recommendedName>
        <fullName evidence="5">Protein kinase domain-containing protein</fullName>
    </recommendedName>
</protein>
<feature type="non-terminal residue" evidence="3">
    <location>
        <position position="203"/>
    </location>
</feature>
<evidence type="ECO:0000256" key="1">
    <source>
        <dbReference type="PROSITE-ProRule" id="PRU10141"/>
    </source>
</evidence>
<name>A0AAV2RUH2_MEGNR</name>
<sequence>GENPTALPSAAKKSFPNFTCDEKKMNNEYESKNSANVSCEDNSQVGLKPERHYDFTKEYLEKVDAKRREAEAHAAASYSGGTTSLSNIEKEPSQQMAAAAVQMPGNTETHSLQNKKNSEESPESQRGQHLGPNSTPVERFRRPSNSSDTSYVSECNVPLISYKELEEATSSWNSDNLLGRGGFGAVYKGCWKHTQVAIKRIEP</sequence>
<dbReference type="GO" id="GO:0005524">
    <property type="term" value="F:ATP binding"/>
    <property type="evidence" value="ECO:0007669"/>
    <property type="project" value="UniProtKB-UniRule"/>
</dbReference>
<keyword evidence="1" id="KW-0547">Nucleotide-binding</keyword>
<feature type="binding site" evidence="1">
    <location>
        <position position="199"/>
    </location>
    <ligand>
        <name>ATP</name>
        <dbReference type="ChEBI" id="CHEBI:30616"/>
    </ligand>
</feature>
<reference evidence="3 4" key="1">
    <citation type="submission" date="2024-05" db="EMBL/GenBank/DDBJ databases">
        <authorList>
            <person name="Wallberg A."/>
        </authorList>
    </citation>
    <scope>NUCLEOTIDE SEQUENCE [LARGE SCALE GENOMIC DNA]</scope>
</reference>
<dbReference type="AlphaFoldDB" id="A0AAV2RUH2"/>
<dbReference type="PROSITE" id="PS00107">
    <property type="entry name" value="PROTEIN_KINASE_ATP"/>
    <property type="match status" value="1"/>
</dbReference>
<feature type="compositionally biased region" description="Polar residues" evidence="2">
    <location>
        <begin position="124"/>
        <end position="136"/>
    </location>
</feature>
<evidence type="ECO:0000256" key="2">
    <source>
        <dbReference type="SAM" id="MobiDB-lite"/>
    </source>
</evidence>
<keyword evidence="1" id="KW-0067">ATP-binding</keyword>
<evidence type="ECO:0000313" key="4">
    <source>
        <dbReference type="Proteomes" id="UP001497623"/>
    </source>
</evidence>
<organism evidence="3 4">
    <name type="scientific">Meganyctiphanes norvegica</name>
    <name type="common">Northern krill</name>
    <name type="synonym">Thysanopoda norvegica</name>
    <dbReference type="NCBI Taxonomy" id="48144"/>
    <lineage>
        <taxon>Eukaryota</taxon>
        <taxon>Metazoa</taxon>
        <taxon>Ecdysozoa</taxon>
        <taxon>Arthropoda</taxon>
        <taxon>Crustacea</taxon>
        <taxon>Multicrustacea</taxon>
        <taxon>Malacostraca</taxon>
        <taxon>Eumalacostraca</taxon>
        <taxon>Eucarida</taxon>
        <taxon>Euphausiacea</taxon>
        <taxon>Euphausiidae</taxon>
        <taxon>Meganyctiphanes</taxon>
    </lineage>
</organism>
<dbReference type="PANTHER" id="PTHR47987:SF20">
    <property type="entry name" value="OS04G0654600 PROTEIN"/>
    <property type="match status" value="1"/>
</dbReference>
<evidence type="ECO:0000313" key="3">
    <source>
        <dbReference type="EMBL" id="CAL4141297.1"/>
    </source>
</evidence>
<dbReference type="InterPro" id="IPR046958">
    <property type="entry name" value="RBK1/2/STUNTED"/>
</dbReference>
<feature type="compositionally biased region" description="Polar residues" evidence="2">
    <location>
        <begin position="104"/>
        <end position="115"/>
    </location>
</feature>
<dbReference type="PANTHER" id="PTHR47987">
    <property type="entry name" value="OS08G0249100 PROTEIN"/>
    <property type="match status" value="1"/>
</dbReference>
<feature type="non-terminal residue" evidence="3">
    <location>
        <position position="1"/>
    </location>
</feature>
<accession>A0AAV2RUH2</accession>
<dbReference type="SUPFAM" id="SSF56112">
    <property type="entry name" value="Protein kinase-like (PK-like)"/>
    <property type="match status" value="1"/>
</dbReference>
<dbReference type="EMBL" id="CAXKWB010032473">
    <property type="protein sequence ID" value="CAL4141297.1"/>
    <property type="molecule type" value="Genomic_DNA"/>
</dbReference>
<proteinExistence type="predicted"/>
<dbReference type="InterPro" id="IPR017441">
    <property type="entry name" value="Protein_kinase_ATP_BS"/>
</dbReference>
<keyword evidence="4" id="KW-1185">Reference proteome</keyword>
<dbReference type="Proteomes" id="UP001497623">
    <property type="component" value="Unassembled WGS sequence"/>
</dbReference>
<comment type="caution">
    <text evidence="3">The sequence shown here is derived from an EMBL/GenBank/DDBJ whole genome shotgun (WGS) entry which is preliminary data.</text>
</comment>
<feature type="region of interest" description="Disordered" evidence="2">
    <location>
        <begin position="67"/>
        <end position="150"/>
    </location>
</feature>